<dbReference type="EMBL" id="JBCNJP010000021">
    <property type="protein sequence ID" value="KAK9059010.1"/>
    <property type="molecule type" value="Genomic_DNA"/>
</dbReference>
<dbReference type="PROSITE" id="PS00028">
    <property type="entry name" value="ZINC_FINGER_C2H2_1"/>
    <property type="match status" value="1"/>
</dbReference>
<evidence type="ECO:0000256" key="2">
    <source>
        <dbReference type="ARBA" id="ARBA00022723"/>
    </source>
</evidence>
<keyword evidence="7" id="KW-0539">Nucleus</keyword>
<dbReference type="SMART" id="SM00355">
    <property type="entry name" value="ZnF_C2H2"/>
    <property type="match status" value="1"/>
</dbReference>
<keyword evidence="11" id="KW-1185">Reference proteome</keyword>
<gene>
    <name evidence="10" type="ORF">SSX86_021629</name>
</gene>
<protein>
    <recommendedName>
        <fullName evidence="9">C2H2-type domain-containing protein</fullName>
    </recommendedName>
</protein>
<dbReference type="PROSITE" id="PS50157">
    <property type="entry name" value="ZINC_FINGER_C2H2_2"/>
    <property type="match status" value="1"/>
</dbReference>
<evidence type="ECO:0000313" key="10">
    <source>
        <dbReference type="EMBL" id="KAK9059010.1"/>
    </source>
</evidence>
<dbReference type="InterPro" id="IPR013087">
    <property type="entry name" value="Znf_C2H2_type"/>
</dbReference>
<dbReference type="AlphaFoldDB" id="A0AAP0GU02"/>
<keyword evidence="2" id="KW-0479">Metal-binding</keyword>
<evidence type="ECO:0000256" key="8">
    <source>
        <dbReference type="PROSITE-ProRule" id="PRU00042"/>
    </source>
</evidence>
<keyword evidence="5" id="KW-0805">Transcription regulation</keyword>
<feature type="domain" description="C2H2-type" evidence="9">
    <location>
        <begin position="53"/>
        <end position="80"/>
    </location>
</feature>
<dbReference type="Gene3D" id="3.30.160.60">
    <property type="entry name" value="Classic Zinc Finger"/>
    <property type="match status" value="1"/>
</dbReference>
<keyword evidence="3 8" id="KW-0863">Zinc-finger</keyword>
<evidence type="ECO:0000256" key="4">
    <source>
        <dbReference type="ARBA" id="ARBA00022833"/>
    </source>
</evidence>
<evidence type="ECO:0000256" key="7">
    <source>
        <dbReference type="ARBA" id="ARBA00023242"/>
    </source>
</evidence>
<dbReference type="PANTHER" id="PTHR45801">
    <property type="entry name" value="OS07G0101800 PROTEIN"/>
    <property type="match status" value="1"/>
</dbReference>
<comment type="subcellular location">
    <subcellularLocation>
        <location evidence="1">Nucleus</location>
    </subcellularLocation>
</comment>
<dbReference type="SUPFAM" id="SSF57667">
    <property type="entry name" value="beta-beta-alpha zinc fingers"/>
    <property type="match status" value="1"/>
</dbReference>
<reference evidence="10 11" key="1">
    <citation type="submission" date="2024-04" db="EMBL/GenBank/DDBJ databases">
        <title>The reference genome of an endangered Asteraceae, Deinandra increscens subsp. villosa, native to the Central Coast of California.</title>
        <authorList>
            <person name="Guilliams M."/>
            <person name="Hasenstab-Lehman K."/>
            <person name="Meyer R."/>
            <person name="Mcevoy S."/>
        </authorList>
    </citation>
    <scope>NUCLEOTIDE SEQUENCE [LARGE SCALE GENOMIC DNA]</scope>
    <source>
        <tissue evidence="10">Leaf</tissue>
    </source>
</reference>
<proteinExistence type="predicted"/>
<evidence type="ECO:0000259" key="9">
    <source>
        <dbReference type="PROSITE" id="PS50157"/>
    </source>
</evidence>
<organism evidence="10 11">
    <name type="scientific">Deinandra increscens subsp. villosa</name>
    <dbReference type="NCBI Taxonomy" id="3103831"/>
    <lineage>
        <taxon>Eukaryota</taxon>
        <taxon>Viridiplantae</taxon>
        <taxon>Streptophyta</taxon>
        <taxon>Embryophyta</taxon>
        <taxon>Tracheophyta</taxon>
        <taxon>Spermatophyta</taxon>
        <taxon>Magnoliopsida</taxon>
        <taxon>eudicotyledons</taxon>
        <taxon>Gunneridae</taxon>
        <taxon>Pentapetalae</taxon>
        <taxon>asterids</taxon>
        <taxon>campanulids</taxon>
        <taxon>Asterales</taxon>
        <taxon>Asteraceae</taxon>
        <taxon>Asteroideae</taxon>
        <taxon>Heliantheae alliance</taxon>
        <taxon>Madieae</taxon>
        <taxon>Madiinae</taxon>
        <taxon>Deinandra</taxon>
    </lineage>
</organism>
<dbReference type="InterPro" id="IPR052426">
    <property type="entry name" value="Plant_dev_regulator"/>
</dbReference>
<keyword evidence="6" id="KW-0804">Transcription</keyword>
<comment type="caution">
    <text evidence="10">The sequence shown here is derived from an EMBL/GenBank/DDBJ whole genome shotgun (WGS) entry which is preliminary data.</text>
</comment>
<evidence type="ECO:0000256" key="5">
    <source>
        <dbReference type="ARBA" id="ARBA00023015"/>
    </source>
</evidence>
<evidence type="ECO:0000313" key="11">
    <source>
        <dbReference type="Proteomes" id="UP001408789"/>
    </source>
</evidence>
<evidence type="ECO:0000256" key="6">
    <source>
        <dbReference type="ARBA" id="ARBA00023163"/>
    </source>
</evidence>
<sequence length="203" mass="23191">MEEDGSLSKGNRLRNHKNVLKPTNKAIITECWKEDMINGQESFGEFSWPPKSYTCNFCKREFRSAQALGGHMNVHRREKAKLRQINPQKYLSFLHPQSPFLDLNIHQNPNPITNVTTCFSSNMPSFPTMFPPFTYTCSLPFSDPCSFHRLCLSNKAKFEALRSRKSDLVVEKEGVVVVNKSETGSLVEPKFDDLDLELRLGCS</sequence>
<name>A0AAP0GU02_9ASTR</name>
<dbReference type="PANTHER" id="PTHR45801:SF110">
    <property type="entry name" value="TRANSCRIPTIONAL REGULATOR SUPERMAN"/>
    <property type="match status" value="1"/>
</dbReference>
<evidence type="ECO:0000256" key="3">
    <source>
        <dbReference type="ARBA" id="ARBA00022771"/>
    </source>
</evidence>
<dbReference type="GO" id="GO:0005634">
    <property type="term" value="C:nucleus"/>
    <property type="evidence" value="ECO:0007669"/>
    <property type="project" value="UniProtKB-SubCell"/>
</dbReference>
<keyword evidence="4" id="KW-0862">Zinc</keyword>
<evidence type="ECO:0000256" key="1">
    <source>
        <dbReference type="ARBA" id="ARBA00004123"/>
    </source>
</evidence>
<dbReference type="Proteomes" id="UP001408789">
    <property type="component" value="Unassembled WGS sequence"/>
</dbReference>
<accession>A0AAP0GU02</accession>
<dbReference type="Pfam" id="PF13912">
    <property type="entry name" value="zf-C2H2_6"/>
    <property type="match status" value="1"/>
</dbReference>
<dbReference type="InterPro" id="IPR036236">
    <property type="entry name" value="Znf_C2H2_sf"/>
</dbReference>
<dbReference type="GO" id="GO:0008270">
    <property type="term" value="F:zinc ion binding"/>
    <property type="evidence" value="ECO:0007669"/>
    <property type="project" value="UniProtKB-KW"/>
</dbReference>